<organism evidence="2 3">
    <name type="scientific">Helicobacter ibis</name>
    <dbReference type="NCBI Taxonomy" id="2962633"/>
    <lineage>
        <taxon>Bacteria</taxon>
        <taxon>Pseudomonadati</taxon>
        <taxon>Campylobacterota</taxon>
        <taxon>Epsilonproteobacteria</taxon>
        <taxon>Campylobacterales</taxon>
        <taxon>Helicobacteraceae</taxon>
        <taxon>Helicobacter</taxon>
    </lineage>
</organism>
<dbReference type="RefSeq" id="WP_271020660.1">
    <property type="nucleotide sequence ID" value="NZ_JAQHXR010000001.1"/>
</dbReference>
<keyword evidence="1" id="KW-0472">Membrane</keyword>
<gene>
    <name evidence="2" type="ORF">PF021_01610</name>
</gene>
<dbReference type="Proteomes" id="UP001210261">
    <property type="component" value="Unassembled WGS sequence"/>
</dbReference>
<keyword evidence="1" id="KW-1133">Transmembrane helix</keyword>
<evidence type="ECO:0000313" key="3">
    <source>
        <dbReference type="Proteomes" id="UP001210261"/>
    </source>
</evidence>
<sequence>MLGSLKFIKVGLFALFIAIYDVFANSYILENKNQILDKTAGFMNILSSEVFEKTGVSIYVVALDSLNNKPIKEVESYYLQNLKSPYVVLFFVKNDKKIDIITDDKSNEMFDKNSVYWDYIVPLIPKKDEEINIQSVSAFLLNGFVDIADNIASFYDVSLEHGYLKRDFVVQSGVRLVLYIMLFVLLVLFVYVYLRKK</sequence>
<reference evidence="2 3" key="1">
    <citation type="submission" date="2023-01" db="EMBL/GenBank/DDBJ databases">
        <title>Description of Helicobacter ibis sp. nov. isolated from faecal droppings of black-faced ibis (Theristicus melanopis).</title>
        <authorList>
            <person name="Lopez-Cantillo M."/>
            <person name="Vidal-Veuthey B."/>
            <person name="Mella A."/>
            <person name="De La Haba R."/>
            <person name="Collado L."/>
        </authorList>
    </citation>
    <scope>NUCLEOTIDE SEQUENCE [LARGE SCALE GENOMIC DNA]</scope>
    <source>
        <strain evidence="2 3">A82</strain>
    </source>
</reference>
<keyword evidence="3" id="KW-1185">Reference proteome</keyword>
<evidence type="ECO:0000256" key="1">
    <source>
        <dbReference type="SAM" id="Phobius"/>
    </source>
</evidence>
<keyword evidence="1" id="KW-0812">Transmembrane</keyword>
<dbReference type="EMBL" id="JAQHXR010000001">
    <property type="protein sequence ID" value="MDA3968368.1"/>
    <property type="molecule type" value="Genomic_DNA"/>
</dbReference>
<proteinExistence type="predicted"/>
<evidence type="ECO:0000313" key="2">
    <source>
        <dbReference type="EMBL" id="MDA3968368.1"/>
    </source>
</evidence>
<name>A0ABT4VCE6_9HELI</name>
<comment type="caution">
    <text evidence="2">The sequence shown here is derived from an EMBL/GenBank/DDBJ whole genome shotgun (WGS) entry which is preliminary data.</text>
</comment>
<accession>A0ABT4VCE6</accession>
<feature type="transmembrane region" description="Helical" evidence="1">
    <location>
        <begin position="176"/>
        <end position="194"/>
    </location>
</feature>
<protein>
    <submittedName>
        <fullName evidence="2">TPM domain-containing protein</fullName>
    </submittedName>
</protein>